<reference evidence="1 2" key="1">
    <citation type="journal article" date="2022" name="bioRxiv">
        <title>The genome of the oomycete Peronosclerospora sorghi, a cosmopolitan pathogen of maize and sorghum, is inflated with dispersed pseudogenes.</title>
        <authorList>
            <person name="Fletcher K."/>
            <person name="Martin F."/>
            <person name="Isakeit T."/>
            <person name="Cavanaugh K."/>
            <person name="Magill C."/>
            <person name="Michelmore R."/>
        </authorList>
    </citation>
    <scope>NUCLEOTIDE SEQUENCE [LARGE SCALE GENOMIC DNA]</scope>
    <source>
        <strain evidence="1">P6</strain>
    </source>
</reference>
<name>A0ACC0WE93_9STRA</name>
<comment type="caution">
    <text evidence="1">The sequence shown here is derived from an EMBL/GenBank/DDBJ whole genome shotgun (WGS) entry which is preliminary data.</text>
</comment>
<keyword evidence="2" id="KW-1185">Reference proteome</keyword>
<evidence type="ECO:0000313" key="2">
    <source>
        <dbReference type="Proteomes" id="UP001163321"/>
    </source>
</evidence>
<proteinExistence type="predicted"/>
<gene>
    <name evidence="1" type="ORF">PsorP6_017123</name>
</gene>
<evidence type="ECO:0000313" key="1">
    <source>
        <dbReference type="EMBL" id="KAI9916423.1"/>
    </source>
</evidence>
<protein>
    <submittedName>
        <fullName evidence="1">Uncharacterized protein</fullName>
    </submittedName>
</protein>
<accession>A0ACC0WE93</accession>
<organism evidence="1 2">
    <name type="scientific">Peronosclerospora sorghi</name>
    <dbReference type="NCBI Taxonomy" id="230839"/>
    <lineage>
        <taxon>Eukaryota</taxon>
        <taxon>Sar</taxon>
        <taxon>Stramenopiles</taxon>
        <taxon>Oomycota</taxon>
        <taxon>Peronosporomycetes</taxon>
        <taxon>Peronosporales</taxon>
        <taxon>Peronosporaceae</taxon>
        <taxon>Peronosclerospora</taxon>
    </lineage>
</organism>
<sequence length="270" mass="29436">MGNNLTQARDAHKRKDRRVLEQKVHVARGTGVLALPSLKLKTLPREVFELSTLRALDVTGNKLSDLGTEVSALGNLKTLKVGLNMLETMPDLSTLEALTTLILEGNVLKELPNALPPHLTKLSLKGNQFSAIPCTVLELSCLQELNVSDNFVSTLPTNWENMHALEELNVDKNKLSELPAALAACTKLKVISARYNLIGSSKGPKGQAIAAELLGETSVVQILNLEGNPLTKEELQQMEGFDAFFARRTKLKNKELHGGLHSDMSLCGLE</sequence>
<dbReference type="Proteomes" id="UP001163321">
    <property type="component" value="Chromosome 2"/>
</dbReference>
<dbReference type="EMBL" id="CM047581">
    <property type="protein sequence ID" value="KAI9916423.1"/>
    <property type="molecule type" value="Genomic_DNA"/>
</dbReference>